<dbReference type="RefSeq" id="WP_350351557.1">
    <property type="nucleotide sequence ID" value="NZ_CP158357.1"/>
</dbReference>
<dbReference type="NCBIfam" id="TIGR03934">
    <property type="entry name" value="TQXA_dom"/>
    <property type="match status" value="1"/>
</dbReference>
<gene>
    <name evidence="5" type="ORF">ABS642_20515</name>
</gene>
<keyword evidence="2" id="KW-0472">Membrane</keyword>
<dbReference type="InterPro" id="IPR013552">
    <property type="entry name" value="Thioester_dom"/>
</dbReference>
<feature type="domain" description="T-Q ester bond containing" evidence="4">
    <location>
        <begin position="333"/>
        <end position="450"/>
    </location>
</feature>
<dbReference type="InterPro" id="IPR023849">
    <property type="entry name" value="TQXA_dom"/>
</dbReference>
<dbReference type="EMBL" id="CP158357">
    <property type="protein sequence ID" value="XBX78264.1"/>
    <property type="molecule type" value="Genomic_DNA"/>
</dbReference>
<keyword evidence="2" id="KW-0812">Transmembrane</keyword>
<keyword evidence="2" id="KW-1133">Transmembrane helix</keyword>
<protein>
    <submittedName>
        <fullName evidence="5">VaFE repeat-containing surface-anchored protein</fullName>
    </submittedName>
</protein>
<dbReference type="Gene3D" id="2.60.40.3930">
    <property type="match status" value="1"/>
</dbReference>
<dbReference type="InterPro" id="IPR041100">
    <property type="entry name" value="TQ"/>
</dbReference>
<dbReference type="AlphaFoldDB" id="A0AAU7VWW2"/>
<feature type="region of interest" description="Disordered" evidence="1">
    <location>
        <begin position="454"/>
        <end position="479"/>
    </location>
</feature>
<accession>A0AAU7VWW2</accession>
<feature type="domain" description="Thioester" evidence="3">
    <location>
        <begin position="80"/>
        <end position="188"/>
    </location>
</feature>
<dbReference type="Gene3D" id="1.10.150.480">
    <property type="match status" value="1"/>
</dbReference>
<evidence type="ECO:0000256" key="2">
    <source>
        <dbReference type="SAM" id="Phobius"/>
    </source>
</evidence>
<evidence type="ECO:0000256" key="1">
    <source>
        <dbReference type="SAM" id="MobiDB-lite"/>
    </source>
</evidence>
<dbReference type="NCBIfam" id="NF033903">
    <property type="entry name" value="VaFE_rpt"/>
    <property type="match status" value="1"/>
</dbReference>
<sequence>MNRRSGTGVTRGASRAGSWLAGALLALGAVVLAPGGVSAAMAADVAPGDAVFIGSKEGYDGTGIYPIWSSGVQEGEPDYWAYCIEHDVAARTGLLGTAGDLDSYLGQNRFTDPAVAGKVLWVLANSYPAVSLEDFGAAAGVPGISRNDAIEATQYAIWRYTELDFDAPWAWETPDSEAAYWHLLDGANASPGLTPGDLQVTASVTAPSAAQSAGSLVGPFTVSTDQASVVVSVDPAVTVTDAAGTPVDLSAVVDGQELYLDLREATAAGSATVRVTAAGSTGIGAVISVPNAPGGTPTAEDHAQSMILVAPDTAETTGEAAVDWAALPGAAEPVIGTSLVDAADGDRVLGANGGTVIDTVSFQNLVPGTEYTVVGELMRKSDGQPTGITGSTTFTPTSANGTVDVSFVVPEGFAGDVLVAFEWLYLGSDLDVEPIAGHTDIDDAAQTVTVEAVAPGGPTTPNPGAPTVPTPGGGNLAATGSPAPTMITAAALAALLAGVILMRVRRRAVDA</sequence>
<feature type="compositionally biased region" description="Pro residues" evidence="1">
    <location>
        <begin position="458"/>
        <end position="469"/>
    </location>
</feature>
<reference evidence="5" key="1">
    <citation type="submission" date="2024-06" db="EMBL/GenBank/DDBJ databases">
        <title>Draft genome sequence of Microbacterium sp. strain A8/3-1, isolated from Oxytropis tragacanthoides Fisch. ex DC. Root nodules in the Altai region of Russia.</title>
        <authorList>
            <person name="Sazanova A."/>
            <person name="Guro P."/>
            <person name="Kuznetsova I."/>
            <person name="Belimov A."/>
            <person name="Safronova V."/>
        </authorList>
    </citation>
    <scope>NUCLEOTIDE SEQUENCE</scope>
    <source>
        <strain evidence="5">A8/3-1</strain>
    </source>
</reference>
<evidence type="ECO:0000313" key="5">
    <source>
        <dbReference type="EMBL" id="XBX78264.1"/>
    </source>
</evidence>
<organism evidence="5">
    <name type="scientific">Microbacterium sp. A8/3-1</name>
    <dbReference type="NCBI Taxonomy" id="3160749"/>
    <lineage>
        <taxon>Bacteria</taxon>
        <taxon>Bacillati</taxon>
        <taxon>Actinomycetota</taxon>
        <taxon>Actinomycetes</taxon>
        <taxon>Micrococcales</taxon>
        <taxon>Microbacteriaceae</taxon>
        <taxon>Microbacterium</taxon>
    </lineage>
</organism>
<evidence type="ECO:0000259" key="3">
    <source>
        <dbReference type="Pfam" id="PF08341"/>
    </source>
</evidence>
<name>A0AAU7VWW2_9MICO</name>
<dbReference type="Pfam" id="PF18202">
    <property type="entry name" value="TQ"/>
    <property type="match status" value="1"/>
</dbReference>
<feature type="transmembrane region" description="Helical" evidence="2">
    <location>
        <begin position="486"/>
        <end position="504"/>
    </location>
</feature>
<evidence type="ECO:0000259" key="4">
    <source>
        <dbReference type="Pfam" id="PF18202"/>
    </source>
</evidence>
<proteinExistence type="predicted"/>
<dbReference type="Pfam" id="PF08341">
    <property type="entry name" value="TED"/>
    <property type="match status" value="1"/>
</dbReference>